<dbReference type="SUPFAM" id="SSF53955">
    <property type="entry name" value="Lysozyme-like"/>
    <property type="match status" value="1"/>
</dbReference>
<evidence type="ECO:0000259" key="1">
    <source>
        <dbReference type="Pfam" id="PF01464"/>
    </source>
</evidence>
<dbReference type="EMBL" id="QYUN01000003">
    <property type="protein sequence ID" value="RJF96851.1"/>
    <property type="molecule type" value="Genomic_DNA"/>
</dbReference>
<dbReference type="CDD" id="cd13400">
    <property type="entry name" value="LT_IagB-like"/>
    <property type="match status" value="1"/>
</dbReference>
<keyword evidence="3" id="KW-1185">Reference proteome</keyword>
<gene>
    <name evidence="2" type="ORF">D3870_20935</name>
</gene>
<evidence type="ECO:0000313" key="3">
    <source>
        <dbReference type="Proteomes" id="UP000285190"/>
    </source>
</evidence>
<feature type="domain" description="Transglycosylase SLT" evidence="1">
    <location>
        <begin position="90"/>
        <end position="128"/>
    </location>
</feature>
<dbReference type="Pfam" id="PF01464">
    <property type="entry name" value="SLT"/>
    <property type="match status" value="1"/>
</dbReference>
<dbReference type="OrthoDB" id="9808681at2"/>
<organism evidence="2 3">
    <name type="scientific">Noviherbaspirillum cavernae</name>
    <dbReference type="NCBI Taxonomy" id="2320862"/>
    <lineage>
        <taxon>Bacteria</taxon>
        <taxon>Pseudomonadati</taxon>
        <taxon>Pseudomonadota</taxon>
        <taxon>Betaproteobacteria</taxon>
        <taxon>Burkholderiales</taxon>
        <taxon>Oxalobacteraceae</taxon>
        <taxon>Noviherbaspirillum</taxon>
    </lineage>
</organism>
<comment type="caution">
    <text evidence="2">The sequence shown here is derived from an EMBL/GenBank/DDBJ whole genome shotgun (WGS) entry which is preliminary data.</text>
</comment>
<protein>
    <recommendedName>
        <fullName evidence="1">Transglycosylase SLT domain-containing protein</fullName>
    </recommendedName>
</protein>
<dbReference type="AlphaFoldDB" id="A0A418WWE4"/>
<reference evidence="2 3" key="1">
    <citation type="submission" date="2018-09" db="EMBL/GenBank/DDBJ databases">
        <authorList>
            <person name="Zhu H."/>
        </authorList>
    </citation>
    <scope>NUCLEOTIDE SEQUENCE [LARGE SCALE GENOMIC DNA]</scope>
    <source>
        <strain evidence="2 3">K2R10-39</strain>
    </source>
</reference>
<accession>A0A418WWE4</accession>
<dbReference type="InterPro" id="IPR023346">
    <property type="entry name" value="Lysozyme-like_dom_sf"/>
</dbReference>
<name>A0A418WWE4_9BURK</name>
<evidence type="ECO:0000313" key="2">
    <source>
        <dbReference type="EMBL" id="RJF96851.1"/>
    </source>
</evidence>
<sequence>MRQTKFSPTPAAVRSTATAPVAACRPRGTSRCKRFPRMPRTCVSSWSLEPMRKTTVCSRSWCSTANDGLHRSIDHETCEVRRESCHISRTDEQQLYDPCTSIQVGAWVLAQNMRRMGNSWEAVSACNSSKPDLRLKHALKVYRNIPPAVLAGTADQ</sequence>
<proteinExistence type="predicted"/>
<dbReference type="InterPro" id="IPR008258">
    <property type="entry name" value="Transglycosylase_SLT_dom_1"/>
</dbReference>
<dbReference type="Proteomes" id="UP000285190">
    <property type="component" value="Unassembled WGS sequence"/>
</dbReference>